<evidence type="ECO:0000313" key="3">
    <source>
        <dbReference type="Proteomes" id="UP000034097"/>
    </source>
</evidence>
<keyword evidence="1" id="KW-0812">Transmembrane</keyword>
<dbReference type="EMBL" id="LCHQ01000014">
    <property type="protein sequence ID" value="KKT38690.1"/>
    <property type="molecule type" value="Genomic_DNA"/>
</dbReference>
<evidence type="ECO:0000313" key="2">
    <source>
        <dbReference type="EMBL" id="KKT38690.1"/>
    </source>
</evidence>
<keyword evidence="1" id="KW-0472">Membrane</keyword>
<feature type="transmembrane region" description="Helical" evidence="1">
    <location>
        <begin position="31"/>
        <end position="54"/>
    </location>
</feature>
<proteinExistence type="predicted"/>
<organism evidence="2 3">
    <name type="scientific">Candidatus Collierbacteria bacterium GW2011_GWF1_44_12</name>
    <dbReference type="NCBI Taxonomy" id="1618402"/>
    <lineage>
        <taxon>Bacteria</taxon>
        <taxon>Candidatus Collieribacteriota</taxon>
    </lineage>
</organism>
<sequence length="61" mass="6346">MKKALTLLGSYAATAVILTLGFPGLSLTQVLVIALAVVFVGSLLVGLIIAILFLKGIKEFD</sequence>
<gene>
    <name evidence="2" type="ORF">UW26_C0014G0010</name>
</gene>
<comment type="caution">
    <text evidence="2">The sequence shown here is derived from an EMBL/GenBank/DDBJ whole genome shotgun (WGS) entry which is preliminary data.</text>
</comment>
<dbReference type="AlphaFoldDB" id="A0A0G1GVN2"/>
<accession>A0A0G1GVN2</accession>
<name>A0A0G1GVN2_9BACT</name>
<evidence type="ECO:0000256" key="1">
    <source>
        <dbReference type="SAM" id="Phobius"/>
    </source>
</evidence>
<protein>
    <submittedName>
        <fullName evidence="2">Uncharacterized protein</fullName>
    </submittedName>
</protein>
<keyword evidence="1" id="KW-1133">Transmembrane helix</keyword>
<dbReference type="Proteomes" id="UP000034097">
    <property type="component" value="Unassembled WGS sequence"/>
</dbReference>
<reference evidence="2 3" key="1">
    <citation type="journal article" date="2015" name="Nature">
        <title>rRNA introns, odd ribosomes, and small enigmatic genomes across a large radiation of phyla.</title>
        <authorList>
            <person name="Brown C.T."/>
            <person name="Hug L.A."/>
            <person name="Thomas B.C."/>
            <person name="Sharon I."/>
            <person name="Castelle C.J."/>
            <person name="Singh A."/>
            <person name="Wilkins M.J."/>
            <person name="Williams K.H."/>
            <person name="Banfield J.F."/>
        </authorList>
    </citation>
    <scope>NUCLEOTIDE SEQUENCE [LARGE SCALE GENOMIC DNA]</scope>
</reference>